<organism evidence="6 7">
    <name type="scientific">Tanacetum coccineum</name>
    <dbReference type="NCBI Taxonomy" id="301880"/>
    <lineage>
        <taxon>Eukaryota</taxon>
        <taxon>Viridiplantae</taxon>
        <taxon>Streptophyta</taxon>
        <taxon>Embryophyta</taxon>
        <taxon>Tracheophyta</taxon>
        <taxon>Spermatophyta</taxon>
        <taxon>Magnoliopsida</taxon>
        <taxon>eudicotyledons</taxon>
        <taxon>Gunneridae</taxon>
        <taxon>Pentapetalae</taxon>
        <taxon>asterids</taxon>
        <taxon>campanulids</taxon>
        <taxon>Asterales</taxon>
        <taxon>Asteraceae</taxon>
        <taxon>Asteroideae</taxon>
        <taxon>Anthemideae</taxon>
        <taxon>Anthemidinae</taxon>
        <taxon>Tanacetum</taxon>
    </lineage>
</organism>
<feature type="transmembrane region" description="Helical" evidence="4">
    <location>
        <begin position="283"/>
        <end position="299"/>
    </location>
</feature>
<evidence type="ECO:0000256" key="4">
    <source>
        <dbReference type="SAM" id="Phobius"/>
    </source>
</evidence>
<sequence length="349" mass="39698">MMTTECRGKVPVFNDGGPVCKESGPLENKPKGDSVKCNKKSKKKGQVGESIKCPWLVHCTKSSKAETWWVRKFNDNHTCLQSRSIGKCTASFLSKEIEEAIKPDHRVPIASLKDQLQRKYELGALKNGFKAGKRDLLGLDGCFLSGPYPGQILTAVGVDPNNGIYPLAYAVVEGETKESWLWFLDCLGDDLELFRNSNFTFISDRQKGLIPALQETFPAAEHRYCLKHIYDNMKLQWRGEHRYCLKHIYRRKGQREGLVLVVDLNLCLVFVIAVVSLEDEENNLYSYFWGFIAFVQLIMSPYERDEFNMDWRFVVVVVGAVGGLRRWWVRLVVEAVCVSDGGGQAWLWG</sequence>
<dbReference type="Pfam" id="PF10551">
    <property type="entry name" value="MULE"/>
    <property type="match status" value="1"/>
</dbReference>
<dbReference type="PANTHER" id="PTHR31973:SF190">
    <property type="entry name" value="MULE TRANSPOSASE DOMAIN-CONTAINING PROTEIN"/>
    <property type="match status" value="1"/>
</dbReference>
<evidence type="ECO:0000259" key="5">
    <source>
        <dbReference type="Pfam" id="PF10551"/>
    </source>
</evidence>
<feature type="domain" description="MULE transposase" evidence="5">
    <location>
        <begin position="137"/>
        <end position="232"/>
    </location>
</feature>
<dbReference type="PANTHER" id="PTHR31973">
    <property type="entry name" value="POLYPROTEIN, PUTATIVE-RELATED"/>
    <property type="match status" value="1"/>
</dbReference>
<feature type="transmembrane region" description="Helical" evidence="4">
    <location>
        <begin position="257"/>
        <end position="277"/>
    </location>
</feature>
<evidence type="ECO:0000313" key="7">
    <source>
        <dbReference type="Proteomes" id="UP001151760"/>
    </source>
</evidence>
<keyword evidence="4" id="KW-0812">Transmembrane</keyword>
<dbReference type="EMBL" id="BQNB010015618">
    <property type="protein sequence ID" value="GJT42127.1"/>
    <property type="molecule type" value="Genomic_DNA"/>
</dbReference>
<evidence type="ECO:0000313" key="6">
    <source>
        <dbReference type="EMBL" id="GJT42127.1"/>
    </source>
</evidence>
<keyword evidence="3" id="KW-0233">DNA recombination</keyword>
<keyword evidence="2" id="KW-0238">DNA-binding</keyword>
<evidence type="ECO:0000256" key="3">
    <source>
        <dbReference type="ARBA" id="ARBA00023172"/>
    </source>
</evidence>
<evidence type="ECO:0000256" key="1">
    <source>
        <dbReference type="ARBA" id="ARBA00022578"/>
    </source>
</evidence>
<accession>A0ABQ5DT71</accession>
<dbReference type="Proteomes" id="UP001151760">
    <property type="component" value="Unassembled WGS sequence"/>
</dbReference>
<reference evidence="6" key="2">
    <citation type="submission" date="2022-01" db="EMBL/GenBank/DDBJ databases">
        <authorList>
            <person name="Yamashiro T."/>
            <person name="Shiraishi A."/>
            <person name="Satake H."/>
            <person name="Nakayama K."/>
        </authorList>
    </citation>
    <scope>NUCLEOTIDE SEQUENCE</scope>
</reference>
<reference evidence="6" key="1">
    <citation type="journal article" date="2022" name="Int. J. Mol. Sci.">
        <title>Draft Genome of Tanacetum Coccineum: Genomic Comparison of Closely Related Tanacetum-Family Plants.</title>
        <authorList>
            <person name="Yamashiro T."/>
            <person name="Shiraishi A."/>
            <person name="Nakayama K."/>
            <person name="Satake H."/>
        </authorList>
    </citation>
    <scope>NUCLEOTIDE SEQUENCE</scope>
</reference>
<keyword evidence="4" id="KW-0472">Membrane</keyword>
<name>A0ABQ5DT71_9ASTR</name>
<dbReference type="PROSITE" id="PS01007">
    <property type="entry name" value="TRANSPOSASE_MUTATOR"/>
    <property type="match status" value="1"/>
</dbReference>
<evidence type="ECO:0000256" key="2">
    <source>
        <dbReference type="ARBA" id="ARBA00023125"/>
    </source>
</evidence>
<keyword evidence="7" id="KW-1185">Reference proteome</keyword>
<dbReference type="InterPro" id="IPR018289">
    <property type="entry name" value="MULE_transposase_dom"/>
</dbReference>
<gene>
    <name evidence="6" type="ORF">Tco_0941992</name>
</gene>
<proteinExistence type="predicted"/>
<keyword evidence="4" id="KW-1133">Transmembrane helix</keyword>
<protein>
    <submittedName>
        <fullName evidence="6">Mutator type transposase</fullName>
    </submittedName>
</protein>
<keyword evidence="1" id="KW-0815">Transposition</keyword>
<comment type="caution">
    <text evidence="6">The sequence shown here is derived from an EMBL/GenBank/DDBJ whole genome shotgun (WGS) entry which is preliminary data.</text>
</comment>
<dbReference type="InterPro" id="IPR001207">
    <property type="entry name" value="Transposase_mutator"/>
</dbReference>